<keyword evidence="2" id="KW-0653">Protein transport</keyword>
<keyword evidence="2" id="KW-0539">Nucleus</keyword>
<sequence>MTGEKRKAEEIIEKEDIKNKKKEEISNSESDSENEDEEINEIVDVDFEFFDPQPQDFYGYKILLKQIFGNDHEYINLSDLADLVLSQPLLGSSVKVQSEDPKKEDPYAMLSVLNMQEHKDKISIQQIKKYLNDRLTKKQVSLKKLNGYLNDESKPVGLLLNERLINMPPQVVPPMFRMLLEEIQWAIDDKEPYEFAYYMVISKLYRMVESKVDKDENAPQTSVKNNKKSRIDPEDLNKVFYFQPEDEIIEKYSVLKVDFRMAKATNTDSKRTFYDYGIDPFRRVLVFPADKLQTITNEISELLKEPENNNYSKK</sequence>
<dbReference type="PANTHER" id="PTHR13261:SF0">
    <property type="entry name" value="BRCA2 AND CDKN1A-INTERACTING PROTEIN"/>
    <property type="match status" value="1"/>
</dbReference>
<dbReference type="Pfam" id="PF13862">
    <property type="entry name" value="BCCIP"/>
    <property type="match status" value="1"/>
</dbReference>
<comment type="caution">
    <text evidence="4">The sequence shown here is derived from an EMBL/GenBank/DDBJ whole genome shotgun (WGS) entry which is preliminary data.</text>
</comment>
<keyword evidence="2" id="KW-0813">Transport</keyword>
<dbReference type="EMBL" id="MCOG01000007">
    <property type="protein sequence ID" value="ORY83372.1"/>
    <property type="molecule type" value="Genomic_DNA"/>
</dbReference>
<comment type="similarity">
    <text evidence="1 2">Belongs to the BCP1 family.</text>
</comment>
<proteinExistence type="inferred from homology"/>
<reference evidence="4 5" key="1">
    <citation type="submission" date="2016-08" db="EMBL/GenBank/DDBJ databases">
        <title>A Parts List for Fungal Cellulosomes Revealed by Comparative Genomics.</title>
        <authorList>
            <consortium name="DOE Joint Genome Institute"/>
            <person name="Haitjema C.H."/>
            <person name="Gilmore S.P."/>
            <person name="Henske J.K."/>
            <person name="Solomon K.V."/>
            <person name="De Groot R."/>
            <person name="Kuo A."/>
            <person name="Mondo S.J."/>
            <person name="Salamov A.A."/>
            <person name="Labutti K."/>
            <person name="Zhao Z."/>
            <person name="Chiniquy J."/>
            <person name="Barry K."/>
            <person name="Brewer H.M."/>
            <person name="Purvine S.O."/>
            <person name="Wright A.T."/>
            <person name="Boxma B."/>
            <person name="Van Alen T."/>
            <person name="Hackstein J.H."/>
            <person name="Baker S.E."/>
            <person name="Grigoriev I.V."/>
            <person name="O'Malley M.A."/>
        </authorList>
    </citation>
    <scope>NUCLEOTIDE SEQUENCE [LARGE SCALE GENOMIC DNA]</scope>
    <source>
        <strain evidence="4 5">G1</strain>
    </source>
</reference>
<feature type="region of interest" description="Disordered" evidence="3">
    <location>
        <begin position="1"/>
        <end position="38"/>
    </location>
</feature>
<evidence type="ECO:0000256" key="1">
    <source>
        <dbReference type="ARBA" id="ARBA00006781"/>
    </source>
</evidence>
<dbReference type="AlphaFoldDB" id="A0A1Y2FHF8"/>
<name>A0A1Y2FHF8_9FUNG</name>
<evidence type="ECO:0000256" key="3">
    <source>
        <dbReference type="SAM" id="MobiDB-lite"/>
    </source>
</evidence>
<feature type="compositionally biased region" description="Basic and acidic residues" evidence="3">
    <location>
        <begin position="1"/>
        <end position="25"/>
    </location>
</feature>
<dbReference type="GO" id="GO:0005634">
    <property type="term" value="C:nucleus"/>
    <property type="evidence" value="ECO:0007669"/>
    <property type="project" value="UniProtKB-SubCell"/>
</dbReference>
<dbReference type="Proteomes" id="UP000193920">
    <property type="component" value="Unassembled WGS sequence"/>
</dbReference>
<dbReference type="PIRSF" id="PIRSF028983">
    <property type="entry name" value="BCP1"/>
    <property type="match status" value="1"/>
</dbReference>
<comment type="subcellular location">
    <subcellularLocation>
        <location evidence="2">Nucleus</location>
    </subcellularLocation>
</comment>
<dbReference type="STRING" id="1754190.A0A1Y2FHF8"/>
<comment type="function">
    <text evidence="2">Involved in nuclear export, actin cytoskeleton organization and vesicular transport.</text>
</comment>
<dbReference type="InterPro" id="IPR025602">
    <property type="entry name" value="BCP1_family"/>
</dbReference>
<evidence type="ECO:0000313" key="5">
    <source>
        <dbReference type="Proteomes" id="UP000193920"/>
    </source>
</evidence>
<organism evidence="4 5">
    <name type="scientific">Neocallimastix californiae</name>
    <dbReference type="NCBI Taxonomy" id="1754190"/>
    <lineage>
        <taxon>Eukaryota</taxon>
        <taxon>Fungi</taxon>
        <taxon>Fungi incertae sedis</taxon>
        <taxon>Chytridiomycota</taxon>
        <taxon>Chytridiomycota incertae sedis</taxon>
        <taxon>Neocallimastigomycetes</taxon>
        <taxon>Neocallimastigales</taxon>
        <taxon>Neocallimastigaceae</taxon>
        <taxon>Neocallimastix</taxon>
    </lineage>
</organism>
<accession>A0A1Y2FHF8</accession>
<dbReference type="GO" id="GO:0015031">
    <property type="term" value="P:protein transport"/>
    <property type="evidence" value="ECO:0007669"/>
    <property type="project" value="UniProtKB-KW"/>
</dbReference>
<evidence type="ECO:0000313" key="4">
    <source>
        <dbReference type="EMBL" id="ORY83372.1"/>
    </source>
</evidence>
<evidence type="ECO:0000256" key="2">
    <source>
        <dbReference type="PIRNR" id="PIRNR028983"/>
    </source>
</evidence>
<protein>
    <recommendedName>
        <fullName evidence="2">Protein BCP1</fullName>
    </recommendedName>
</protein>
<dbReference type="OrthoDB" id="27543at2759"/>
<dbReference type="PANTHER" id="PTHR13261">
    <property type="entry name" value="BRCA2 AND CDKN1A INTERACTING PROTEIN"/>
    <property type="match status" value="1"/>
</dbReference>
<keyword evidence="5" id="KW-1185">Reference proteome</keyword>
<gene>
    <name evidence="4" type="ORF">LY90DRAFT_697317</name>
</gene>